<accession>A0AAI9IER6</accession>
<dbReference type="EMBL" id="AEEC02000013">
    <property type="protein sequence ID" value="EOA04725.1"/>
    <property type="molecule type" value="Genomic_DNA"/>
</dbReference>
<dbReference type="AlphaFoldDB" id="A0AAI9IER6"/>
<comment type="caution">
    <text evidence="1">The sequence shown here is derived from an EMBL/GenBank/DDBJ whole genome shotgun (WGS) entry which is preliminary data.</text>
</comment>
<reference evidence="1 2" key="1">
    <citation type="journal article" date="2013" name="Front. Microbiol.">
        <title>The genome of the endophytic bacterium H. frisingense GSF30(T) identifies diverse strategies in the Herbaspirillum genus to interact with plants.</title>
        <authorList>
            <person name="Straub D."/>
            <person name="Rothballer M."/>
            <person name="Hartmann A."/>
            <person name="Ludewig U."/>
        </authorList>
    </citation>
    <scope>NUCLEOTIDE SEQUENCE [LARGE SCALE GENOMIC DNA]</scope>
    <source>
        <strain evidence="1 2">GSF30</strain>
    </source>
</reference>
<gene>
    <name evidence="1" type="ORF">HFRIS_011238</name>
</gene>
<name>A0AAI9IER6_9BURK</name>
<proteinExistence type="predicted"/>
<evidence type="ECO:0000313" key="2">
    <source>
        <dbReference type="Proteomes" id="UP000006772"/>
    </source>
</evidence>
<dbReference type="Proteomes" id="UP000006772">
    <property type="component" value="Unassembled WGS sequence"/>
</dbReference>
<sequence length="510" mass="59110">MEKITEELNREFTRLIERAHEISADVGTEIDLIFQEEDSELLNSVEIRKLIDKVINAIQRKLDSGDHKSQVVEQLSSLADELIKVRELNSRDLQVGNNPIEMVEHKGISPHPVKPTPTFHMREVALTEGFVRTKDIDLWDSNERIEIHLQQFAKKYGRKPSPQELLDIMFCHLKLDGVTEEDQFGIPALARSIAANGLRKYPILSFNGRLLDGNRRLAACYYILTSDEFTIEQKKRVEYILVWRLTEHSDEDDEQAIIVSLNFENDHKQEWPEYVKARKVHLEWESALALDPTAGSSRQLQIRRDISKKFALGSDVSVVTRYIRMVTSATEFEDYHIIEKRRDKYEVKHKAAQYFQYFDELTKGVSSGKLGYELGRNPTFKHLVFELLYAGKFKNWRQIRDLIYIMDNQVAIDALHEQAEIEITSVEKREEIQDNVDRAIALGKAKQAEQRQIGKNARIEVFVKWLLELPVGIFQDPNQISPANVKDLHDALKFVTDIMDRNSSTDSTYQ</sequence>
<evidence type="ECO:0000313" key="1">
    <source>
        <dbReference type="EMBL" id="EOA04725.1"/>
    </source>
</evidence>
<protein>
    <submittedName>
        <fullName evidence="1">Uncharacterized protein</fullName>
    </submittedName>
</protein>
<dbReference type="RefSeq" id="WP_006463451.1">
    <property type="nucleotide sequence ID" value="NZ_AEEC02000013.1"/>
</dbReference>
<organism evidence="1 2">
    <name type="scientific">Herbaspirillum frisingense GSF30</name>
    <dbReference type="NCBI Taxonomy" id="864073"/>
    <lineage>
        <taxon>Bacteria</taxon>
        <taxon>Pseudomonadati</taxon>
        <taxon>Pseudomonadota</taxon>
        <taxon>Betaproteobacteria</taxon>
        <taxon>Burkholderiales</taxon>
        <taxon>Oxalobacteraceae</taxon>
        <taxon>Herbaspirillum</taxon>
    </lineage>
</organism>